<dbReference type="EMBL" id="JBBYHR010000001">
    <property type="protein sequence ID" value="MEL1242839.1"/>
    <property type="molecule type" value="Genomic_DNA"/>
</dbReference>
<keyword evidence="2" id="KW-1185">Reference proteome</keyword>
<dbReference type="RefSeq" id="WP_341695164.1">
    <property type="nucleotide sequence ID" value="NZ_JBBYHR010000001.1"/>
</dbReference>
<evidence type="ECO:0000313" key="2">
    <source>
        <dbReference type="Proteomes" id="UP001464555"/>
    </source>
</evidence>
<evidence type="ECO:0000313" key="1">
    <source>
        <dbReference type="EMBL" id="MEL1242839.1"/>
    </source>
</evidence>
<proteinExistence type="predicted"/>
<protein>
    <recommendedName>
        <fullName evidence="3">GLPGLI family protein</fullName>
    </recommendedName>
</protein>
<comment type="caution">
    <text evidence="1">The sequence shown here is derived from an EMBL/GenBank/DDBJ whole genome shotgun (WGS) entry which is preliminary data.</text>
</comment>
<sequence>MGWDTQINIIVEGIEIGEMEIADAIFESDAKDYYQNGMSFIKIRECGSDSKVLFFTYERRKYLPYWAIVEVSEKFKKNYFTVIASSPDFLGGPSGLVKITNGKIIDSYGFMERFGNQERTQRTLEVPDPEIMFRCFGKDKLEETIRGLYIHQHPKKWIDEKYSENLLEFNEEERKRFAAMLPATTAVPFKWTAIK</sequence>
<organism evidence="1 2">
    <name type="scientific">Flavobacterium arundinis</name>
    <dbReference type="NCBI Taxonomy" id="3139143"/>
    <lineage>
        <taxon>Bacteria</taxon>
        <taxon>Pseudomonadati</taxon>
        <taxon>Bacteroidota</taxon>
        <taxon>Flavobacteriia</taxon>
        <taxon>Flavobacteriales</taxon>
        <taxon>Flavobacteriaceae</taxon>
        <taxon>Flavobacterium</taxon>
    </lineage>
</organism>
<evidence type="ECO:0008006" key="3">
    <source>
        <dbReference type="Google" id="ProtNLM"/>
    </source>
</evidence>
<accession>A0ABU9HRQ1</accession>
<reference evidence="1 2" key="1">
    <citation type="submission" date="2024-04" db="EMBL/GenBank/DDBJ databases">
        <title>Flavobacterium sp. DGU11 16S ribosomal RNA gene Genome sequencing and assembly.</title>
        <authorList>
            <person name="Park S."/>
        </authorList>
    </citation>
    <scope>NUCLEOTIDE SEQUENCE [LARGE SCALE GENOMIC DNA]</scope>
    <source>
        <strain evidence="1 2">DGU11</strain>
    </source>
</reference>
<gene>
    <name evidence="1" type="ORF">AAEO56_01085</name>
</gene>
<dbReference type="Proteomes" id="UP001464555">
    <property type="component" value="Unassembled WGS sequence"/>
</dbReference>
<name>A0ABU9HRQ1_9FLAO</name>